<keyword evidence="3" id="KW-1185">Reference proteome</keyword>
<feature type="chain" id="PRO_5033008486" evidence="1">
    <location>
        <begin position="18"/>
        <end position="329"/>
    </location>
</feature>
<protein>
    <submittedName>
        <fullName evidence="2">Uncharacterized protein</fullName>
    </submittedName>
</protein>
<gene>
    <name evidence="2" type="ORF">CPBP_00668</name>
</gene>
<dbReference type="Proteomes" id="UP000594001">
    <property type="component" value="Chromosome"/>
</dbReference>
<dbReference type="EMBL" id="CP054719">
    <property type="protein sequence ID" value="QOL19897.1"/>
    <property type="molecule type" value="Genomic_DNA"/>
</dbReference>
<accession>A0A7L9RTG0</accession>
<keyword evidence="1" id="KW-0732">Signal</keyword>
<dbReference type="KEGG" id="pbal:CPBP_00668"/>
<evidence type="ECO:0000313" key="3">
    <source>
        <dbReference type="Proteomes" id="UP000594001"/>
    </source>
</evidence>
<sequence>MRLCLLASIATLSVVFADSQSSFLIETDTVSSFLRPDTCDHFSEAVMPHASYQNEDVAQLHPLEEAAAVETEQMSKSLITNPPKESWWAYSKRLAWRVGGVAYQYLRSNRLTGVESGSCQSWTSLTKLKNIGENWRVNSKQHFLLGKNGESVISTPPQIETLSMGFESATLRGMLKQANTLQRETKTQKVYLPLNLYLTNYVSGEKIIHRVTLEAVYNDAGIATSVKILDPQTALSGGYLSDARALCEEAFAGLKSKNLTTEYNPVGIQMPGTGNCQKMAAYIAVALGEGQAVEDLTLNKANTFCTELHVASEKSSSKSSFLGSFPRLW</sequence>
<reference evidence="2 3" key="1">
    <citation type="submission" date="2020-06" db="EMBL/GenBank/DDBJ databases">
        <title>The endosymbiont of the kinetoplastid Bodo saltans is a Paracaedibacter-like alpha-proteobacterium possessing a putative toxin-antitoxin system.</title>
        <authorList>
            <person name="Midha S."/>
            <person name="Rigden D.J."/>
            <person name="Siozios S."/>
            <person name="Hurst G.D.D."/>
            <person name="Jackson A.P."/>
        </authorList>
    </citation>
    <scope>NUCLEOTIDE SEQUENCE [LARGE SCALE GENOMIC DNA]</scope>
    <source>
        <strain evidence="2">Lake Konstanz</strain>
    </source>
</reference>
<organism evidence="2 3">
    <name type="scientific">Candidatus Bodocaedibacter vickermanii</name>
    <dbReference type="NCBI Taxonomy" id="2741701"/>
    <lineage>
        <taxon>Bacteria</taxon>
        <taxon>Pseudomonadati</taxon>
        <taxon>Pseudomonadota</taxon>
        <taxon>Alphaproteobacteria</taxon>
        <taxon>Holosporales</taxon>
        <taxon>Candidatus Paracaedibacteraceae</taxon>
        <taxon>Candidatus Bodocaedibacter</taxon>
    </lineage>
</organism>
<dbReference type="RefSeq" id="WP_350331456.1">
    <property type="nucleotide sequence ID" value="NZ_CP054719.1"/>
</dbReference>
<dbReference type="AlphaFoldDB" id="A0A7L9RTG0"/>
<proteinExistence type="predicted"/>
<feature type="signal peptide" evidence="1">
    <location>
        <begin position="1"/>
        <end position="17"/>
    </location>
</feature>
<evidence type="ECO:0000313" key="2">
    <source>
        <dbReference type="EMBL" id="QOL19897.1"/>
    </source>
</evidence>
<name>A0A7L9RTG0_9PROT</name>
<evidence type="ECO:0000256" key="1">
    <source>
        <dbReference type="SAM" id="SignalP"/>
    </source>
</evidence>